<dbReference type="Proteomes" id="UP000664795">
    <property type="component" value="Unassembled WGS sequence"/>
</dbReference>
<comment type="caution">
    <text evidence="3">The sequence shown here is derived from an EMBL/GenBank/DDBJ whole genome shotgun (WGS) entry which is preliminary data.</text>
</comment>
<sequence>MHKTLYLCLLSSSLLAQSGPFPSTGAKPQQFYSTSSVAKQGFSAQRLQRIDSLLQGFVDKGIAPNAVAFVARNGVVVHHKAYGYSNLAKRIPARTSDIYRIASQSKAITTATLLTLLEEQKFLLDDPIAKYIPAFKNPTVLVSYDKNDPAKGSYETRPAKTGITIRELLSHSAGIPYEHPLETRAEFKVPFFASLEPDRLEDVVNKIAKRPLLKDPGDGFVYGLNTDIIGRLVEILSGDPLDVAMRKRVLDPLGMKDTYFYLPANKAARLVELYSKEADGPLTVHTNDVYRKFAVAGGKTYFSGGAGLVSTVEDYAKFCQMLLNGGEFNGKHILGRKTVEMMVRNQIGEGTVWDRQDKFGMGLQLITSSSHYGDQASPGSYTWGGMYCSEYTVDPTENVIMLVFTNVHPYAHYSEFVRKFRMAVYQAME</sequence>
<dbReference type="AlphaFoldDB" id="A0A939G7E8"/>
<gene>
    <name evidence="3" type="ORF">J2I48_12165</name>
</gene>
<evidence type="ECO:0000313" key="4">
    <source>
        <dbReference type="Proteomes" id="UP000664795"/>
    </source>
</evidence>
<feature type="signal peptide" evidence="1">
    <location>
        <begin position="1"/>
        <end position="18"/>
    </location>
</feature>
<dbReference type="SUPFAM" id="SSF56601">
    <property type="entry name" value="beta-lactamase/transpeptidase-like"/>
    <property type="match status" value="1"/>
</dbReference>
<evidence type="ECO:0000313" key="3">
    <source>
        <dbReference type="EMBL" id="MBO0931755.1"/>
    </source>
</evidence>
<accession>A0A939G7E8</accession>
<dbReference type="PANTHER" id="PTHR43283">
    <property type="entry name" value="BETA-LACTAMASE-RELATED"/>
    <property type="match status" value="1"/>
</dbReference>
<dbReference type="InterPro" id="IPR001466">
    <property type="entry name" value="Beta-lactam-related"/>
</dbReference>
<dbReference type="Pfam" id="PF00144">
    <property type="entry name" value="Beta-lactamase"/>
    <property type="match status" value="1"/>
</dbReference>
<proteinExistence type="predicted"/>
<feature type="chain" id="PRO_5036839483" evidence="1">
    <location>
        <begin position="19"/>
        <end position="429"/>
    </location>
</feature>
<dbReference type="InterPro" id="IPR012338">
    <property type="entry name" value="Beta-lactam/transpept-like"/>
</dbReference>
<dbReference type="EMBL" id="JAFMYU010000008">
    <property type="protein sequence ID" value="MBO0931755.1"/>
    <property type="molecule type" value="Genomic_DNA"/>
</dbReference>
<keyword evidence="4" id="KW-1185">Reference proteome</keyword>
<organism evidence="3 4">
    <name type="scientific">Fibrella aquatilis</name>
    <dbReference type="NCBI Taxonomy" id="2817059"/>
    <lineage>
        <taxon>Bacteria</taxon>
        <taxon>Pseudomonadati</taxon>
        <taxon>Bacteroidota</taxon>
        <taxon>Cytophagia</taxon>
        <taxon>Cytophagales</taxon>
        <taxon>Spirosomataceae</taxon>
        <taxon>Fibrella</taxon>
    </lineage>
</organism>
<dbReference type="InterPro" id="IPR050789">
    <property type="entry name" value="Diverse_Enzym_Activities"/>
</dbReference>
<keyword evidence="1" id="KW-0732">Signal</keyword>
<evidence type="ECO:0000256" key="1">
    <source>
        <dbReference type="SAM" id="SignalP"/>
    </source>
</evidence>
<dbReference type="PANTHER" id="PTHR43283:SF3">
    <property type="entry name" value="BETA-LACTAMASE FAMILY PROTEIN (AFU_ORTHOLOGUE AFUA_5G07500)"/>
    <property type="match status" value="1"/>
</dbReference>
<dbReference type="RefSeq" id="WP_207335719.1">
    <property type="nucleotide sequence ID" value="NZ_JAFMYU010000008.1"/>
</dbReference>
<feature type="domain" description="Beta-lactamase-related" evidence="2">
    <location>
        <begin position="50"/>
        <end position="410"/>
    </location>
</feature>
<evidence type="ECO:0000259" key="2">
    <source>
        <dbReference type="Pfam" id="PF00144"/>
    </source>
</evidence>
<dbReference type="Gene3D" id="3.40.710.10">
    <property type="entry name" value="DD-peptidase/beta-lactamase superfamily"/>
    <property type="match status" value="1"/>
</dbReference>
<name>A0A939G7E8_9BACT</name>
<protein>
    <submittedName>
        <fullName evidence="3">Beta-lactamase family protein</fullName>
    </submittedName>
</protein>
<reference evidence="3 4" key="1">
    <citation type="submission" date="2021-03" db="EMBL/GenBank/DDBJ databases">
        <title>Fibrella sp. HMF5036 genome sequencing and assembly.</title>
        <authorList>
            <person name="Kang H."/>
            <person name="Kim H."/>
            <person name="Bae S."/>
            <person name="Joh K."/>
        </authorList>
    </citation>
    <scope>NUCLEOTIDE SEQUENCE [LARGE SCALE GENOMIC DNA]</scope>
    <source>
        <strain evidence="3 4">HMF5036</strain>
    </source>
</reference>